<dbReference type="AlphaFoldDB" id="A0A317FG85"/>
<dbReference type="RefSeq" id="WP_109868427.1">
    <property type="nucleotide sequence ID" value="NZ_QGNA01000001.1"/>
</dbReference>
<feature type="transmembrane region" description="Helical" evidence="1">
    <location>
        <begin position="246"/>
        <end position="270"/>
    </location>
</feature>
<name>A0A317FG85_9PROT</name>
<organism evidence="2 3">
    <name type="scientific">Falsiroseomonas bella</name>
    <dbReference type="NCBI Taxonomy" id="2184016"/>
    <lineage>
        <taxon>Bacteria</taxon>
        <taxon>Pseudomonadati</taxon>
        <taxon>Pseudomonadota</taxon>
        <taxon>Alphaproteobacteria</taxon>
        <taxon>Acetobacterales</taxon>
        <taxon>Roseomonadaceae</taxon>
        <taxon>Falsiroseomonas</taxon>
    </lineage>
</organism>
<comment type="caution">
    <text evidence="2">The sequence shown here is derived from an EMBL/GenBank/DDBJ whole genome shotgun (WGS) entry which is preliminary data.</text>
</comment>
<sequence length="276" mass="29919">MRRPGRKAAFWLATALLGAAAMTVLGLRYEQLGDLARGLLGAGGVTAIGFGLFFGLSGVLAALGEARLRGGIGRLARWEVSAREWEAFRLFDARRGRADPALTNEFTPRRSGQGVEVVFGRRQVIVDGSYHRLSRWALPALGSVAWLQPEGAPECLEFEMVHPRSRYGGTISFRLRVPVARAARDEGIRVFHHFHSRIPRPREGLAFRRPWLVIGWGLGIMGAALILAGIGWLMRLAGDTGETPAVLMLLGIIAAIGAAVFTAIIAIVALPGRRAR</sequence>
<feature type="transmembrane region" description="Helical" evidence="1">
    <location>
        <begin position="211"/>
        <end position="234"/>
    </location>
</feature>
<reference evidence="3" key="1">
    <citation type="submission" date="2018-05" db="EMBL/GenBank/DDBJ databases">
        <authorList>
            <person name="Du Z."/>
            <person name="Wang X."/>
        </authorList>
    </citation>
    <scope>NUCLEOTIDE SEQUENCE [LARGE SCALE GENOMIC DNA]</scope>
    <source>
        <strain evidence="3">CQN31</strain>
    </source>
</reference>
<dbReference type="Proteomes" id="UP000245765">
    <property type="component" value="Unassembled WGS sequence"/>
</dbReference>
<dbReference type="EMBL" id="QGNA01000001">
    <property type="protein sequence ID" value="PWS37805.1"/>
    <property type="molecule type" value="Genomic_DNA"/>
</dbReference>
<keyword evidence="1" id="KW-1133">Transmembrane helix</keyword>
<accession>A0A317FG85</accession>
<gene>
    <name evidence="2" type="ORF">DFH01_00345</name>
</gene>
<dbReference type="OrthoDB" id="8481693at2"/>
<proteinExistence type="predicted"/>
<keyword evidence="3" id="KW-1185">Reference proteome</keyword>
<feature type="transmembrane region" description="Helical" evidence="1">
    <location>
        <begin position="42"/>
        <end position="64"/>
    </location>
</feature>
<evidence type="ECO:0000256" key="1">
    <source>
        <dbReference type="SAM" id="Phobius"/>
    </source>
</evidence>
<keyword evidence="1" id="KW-0472">Membrane</keyword>
<keyword evidence="1" id="KW-0812">Transmembrane</keyword>
<evidence type="ECO:0000313" key="2">
    <source>
        <dbReference type="EMBL" id="PWS37805.1"/>
    </source>
</evidence>
<protein>
    <submittedName>
        <fullName evidence="2">Uncharacterized protein</fullName>
    </submittedName>
</protein>
<evidence type="ECO:0000313" key="3">
    <source>
        <dbReference type="Proteomes" id="UP000245765"/>
    </source>
</evidence>